<reference evidence="1" key="1">
    <citation type="journal article" date="2015" name="Nature">
        <title>Complex archaea that bridge the gap between prokaryotes and eukaryotes.</title>
        <authorList>
            <person name="Spang A."/>
            <person name="Saw J.H."/>
            <person name="Jorgensen S.L."/>
            <person name="Zaremba-Niedzwiedzka K."/>
            <person name="Martijn J."/>
            <person name="Lind A.E."/>
            <person name="van Eijk R."/>
            <person name="Schleper C."/>
            <person name="Guy L."/>
            <person name="Ettema T.J."/>
        </authorList>
    </citation>
    <scope>NUCLEOTIDE SEQUENCE</scope>
</reference>
<evidence type="ECO:0000313" key="1">
    <source>
        <dbReference type="EMBL" id="KKL98691.1"/>
    </source>
</evidence>
<organism evidence="1">
    <name type="scientific">marine sediment metagenome</name>
    <dbReference type="NCBI Taxonomy" id="412755"/>
    <lineage>
        <taxon>unclassified sequences</taxon>
        <taxon>metagenomes</taxon>
        <taxon>ecological metagenomes</taxon>
    </lineage>
</organism>
<dbReference type="AlphaFoldDB" id="A0A0F9H6S3"/>
<sequence>MGFPRVLNLSELDTYTTYGASATRPQLGQKMVIEDGRTFRLVGAGGTALINANCTQSIAPSGNFKDEAVGTVAAGETVITDVDSTGGNAAIDLLVNGYFNILTAANLGPVYRIKSNTLITASGNSGTITLYHPLAIAIAVGDKCSYVESPFNDVIIAATTPSAPIVGVVVIAVTANEYGWVATGGPTRVFQDTNSVPVVANGTMVSDAVAGAVEDWLPETDVATGVMSQPVGICMAAQTSAEKCIVFVRLE</sequence>
<gene>
    <name evidence="1" type="ORF">LCGC14_1821890</name>
</gene>
<dbReference type="EMBL" id="LAZR01017853">
    <property type="protein sequence ID" value="KKL98691.1"/>
    <property type="molecule type" value="Genomic_DNA"/>
</dbReference>
<protein>
    <submittedName>
        <fullName evidence="1">Uncharacterized protein</fullName>
    </submittedName>
</protein>
<name>A0A0F9H6S3_9ZZZZ</name>
<accession>A0A0F9H6S3</accession>
<comment type="caution">
    <text evidence="1">The sequence shown here is derived from an EMBL/GenBank/DDBJ whole genome shotgun (WGS) entry which is preliminary data.</text>
</comment>
<proteinExistence type="predicted"/>